<evidence type="ECO:0000256" key="1">
    <source>
        <dbReference type="SAM" id="Coils"/>
    </source>
</evidence>
<comment type="caution">
    <text evidence="2">The sequence shown here is derived from an EMBL/GenBank/DDBJ whole genome shotgun (WGS) entry which is preliminary data.</text>
</comment>
<organism evidence="2 3">
    <name type="scientific">Phytophthora oleae</name>
    <dbReference type="NCBI Taxonomy" id="2107226"/>
    <lineage>
        <taxon>Eukaryota</taxon>
        <taxon>Sar</taxon>
        <taxon>Stramenopiles</taxon>
        <taxon>Oomycota</taxon>
        <taxon>Peronosporomycetes</taxon>
        <taxon>Peronosporales</taxon>
        <taxon>Peronosporaceae</taxon>
        <taxon>Phytophthora</taxon>
    </lineage>
</organism>
<name>A0ABD3G559_9STRA</name>
<protein>
    <recommendedName>
        <fullName evidence="4">M96 mating-specific protein family</fullName>
    </recommendedName>
</protein>
<accession>A0ABD3G559</accession>
<keyword evidence="3" id="KW-1185">Reference proteome</keyword>
<dbReference type="AlphaFoldDB" id="A0ABD3G559"/>
<keyword evidence="1" id="KW-0175">Coiled coil</keyword>
<proteinExistence type="predicted"/>
<evidence type="ECO:0008006" key="4">
    <source>
        <dbReference type="Google" id="ProtNLM"/>
    </source>
</evidence>
<dbReference type="PANTHER" id="PTHR35796">
    <property type="entry name" value="HYPOTHETICAL CYTOSOLIC PROTEIN"/>
    <property type="match status" value="1"/>
</dbReference>
<feature type="coiled-coil region" evidence="1">
    <location>
        <begin position="43"/>
        <end position="70"/>
    </location>
</feature>
<sequence length="384" mass="44036">MVFPLFADADVQTQTRTSRRAKYNEKRKVLRKAGLYGDSNRARKARTEEIADLRKQVEKLQVDLKVLQAHILQNEPATHQPSAIVLTSRQPNKWQEIVINQRRRRNEAERDNIHVKIVLKKHHNVANRLHRLLRKRATQLTNECSSLMNLVCAKSYMVDVLELSGDFGGFHELLRRLGVAYREMDTVLDANGLNGIAVSPCDVHIREGIEGKFVQLFTYKILPFDVRTTTDAAWNHFKGVEKHLGNGTIYKKAEKDLDEPYTIVADFTKEVYSNNSRADIKVKQIVRHYVEPEHDIVIWVARAKPAEIKHKMLRGLTYSSRGYAVTRQFSDSPPDRELSVLQQCSRVSLDHEVGARFSPDDVRALTSFLIANAAQNMRVHPRAD</sequence>
<evidence type="ECO:0000313" key="3">
    <source>
        <dbReference type="Proteomes" id="UP001632037"/>
    </source>
</evidence>
<dbReference type="Proteomes" id="UP001632037">
    <property type="component" value="Unassembled WGS sequence"/>
</dbReference>
<dbReference type="PANTHER" id="PTHR35796:SF3">
    <property type="entry name" value="BHLH DOMAIN-CONTAINING PROTEIN"/>
    <property type="match status" value="1"/>
</dbReference>
<dbReference type="EMBL" id="JBIMZQ010000002">
    <property type="protein sequence ID" value="KAL3673806.1"/>
    <property type="molecule type" value="Genomic_DNA"/>
</dbReference>
<gene>
    <name evidence="2" type="ORF">V7S43_001497</name>
</gene>
<reference evidence="2 3" key="1">
    <citation type="submission" date="2024-09" db="EMBL/GenBank/DDBJ databases">
        <title>Genome sequencing and assembly of Phytophthora oleae, isolate VK10A, causative agent of rot of olive drupes.</title>
        <authorList>
            <person name="Conti Taguali S."/>
            <person name="Riolo M."/>
            <person name="La Spada F."/>
            <person name="Cacciola S.O."/>
            <person name="Dionisio G."/>
        </authorList>
    </citation>
    <scope>NUCLEOTIDE SEQUENCE [LARGE SCALE GENOMIC DNA]</scope>
    <source>
        <strain evidence="2 3">VK10A</strain>
    </source>
</reference>
<evidence type="ECO:0000313" key="2">
    <source>
        <dbReference type="EMBL" id="KAL3673806.1"/>
    </source>
</evidence>